<accession>A0ABX0RI51</accession>
<dbReference type="InterPro" id="IPR038500">
    <property type="entry name" value="Antitermination_sf"/>
</dbReference>
<evidence type="ECO:0000256" key="1">
    <source>
        <dbReference type="ARBA" id="ARBA00023015"/>
    </source>
</evidence>
<proteinExistence type="predicted"/>
<dbReference type="InterPro" id="IPR003222">
    <property type="entry name" value="Antitermntn"/>
</dbReference>
<evidence type="ECO:0000313" key="4">
    <source>
        <dbReference type="EMBL" id="NIG17317.1"/>
    </source>
</evidence>
<reference evidence="4 5" key="1">
    <citation type="journal article" date="2019" name="bioRxiv">
        <title>Bacteria contribute to plant secondary compound degradation in a generalist herbivore system.</title>
        <authorList>
            <person name="Francoeur C.B."/>
            <person name="Khadempour L."/>
            <person name="Moreira-Soto R.D."/>
            <person name="Gotting K."/>
            <person name="Book A.J."/>
            <person name="Pinto-Tomas A.A."/>
            <person name="Keefover-Ring K."/>
            <person name="Currie C.R."/>
        </authorList>
    </citation>
    <scope>NUCLEOTIDE SEQUENCE [LARGE SCALE GENOMIC DNA]</scope>
    <source>
        <strain evidence="4">Al-1710</strain>
    </source>
</reference>
<sequence length="207" mass="23236">MNLEKTLRFHYPKSLRITDDVPSTSNDALRAPEVLAAIGLAQAQEGFGMAAFFGKMGVSQNEKNKAVGFLMKIARKRLMGWRTFNALPGRKRQQLSYLISLFAFETYCRTAEDAGSRCPYCHGRGMVRDVKASKALNMPVDKPCSKCEGKGYKKVKVTQLMAGVMKINPEFSRRTFFRRVKPIIDELVSECHKAESVANSLFKAITQ</sequence>
<keyword evidence="1" id="KW-0805">Transcription regulation</keyword>
<comment type="caution">
    <text evidence="4">The sequence shown here is derived from an EMBL/GenBank/DDBJ whole genome shotgun (WGS) entry which is preliminary data.</text>
</comment>
<dbReference type="SUPFAM" id="SSF57938">
    <property type="entry name" value="DnaJ/Hsp40 cysteine-rich domain"/>
    <property type="match status" value="1"/>
</dbReference>
<evidence type="ECO:0000256" key="2">
    <source>
        <dbReference type="ARBA" id="ARBA00023125"/>
    </source>
</evidence>
<name>A0ABX0RI51_9GAMM</name>
<organism evidence="4 5">
    <name type="scientific">Candidatus Pantoea communis</name>
    <dbReference type="NCBI Taxonomy" id="2608354"/>
    <lineage>
        <taxon>Bacteria</taxon>
        <taxon>Pseudomonadati</taxon>
        <taxon>Pseudomonadota</taxon>
        <taxon>Gammaproteobacteria</taxon>
        <taxon>Enterobacterales</taxon>
        <taxon>Erwiniaceae</taxon>
        <taxon>Pantoea</taxon>
    </lineage>
</organism>
<evidence type="ECO:0000313" key="5">
    <source>
        <dbReference type="Proteomes" id="UP001515780"/>
    </source>
</evidence>
<gene>
    <name evidence="4" type="ORF">F3J37_01320</name>
</gene>
<evidence type="ECO:0000256" key="3">
    <source>
        <dbReference type="ARBA" id="ARBA00023163"/>
    </source>
</evidence>
<keyword evidence="3" id="KW-0804">Transcription</keyword>
<dbReference type="RefSeq" id="WP_166718844.1">
    <property type="nucleotide sequence ID" value="NZ_VWXC01000001.1"/>
</dbReference>
<protein>
    <submittedName>
        <fullName evidence="4">Antitermination protein</fullName>
    </submittedName>
</protein>
<dbReference type="InterPro" id="IPR036410">
    <property type="entry name" value="HSP_DnaJ_Cys-rich_dom_sf"/>
</dbReference>
<dbReference type="Pfam" id="PF03589">
    <property type="entry name" value="Antiterm"/>
    <property type="match status" value="2"/>
</dbReference>
<dbReference type="Gene3D" id="1.10.274.110">
    <property type="match status" value="1"/>
</dbReference>
<keyword evidence="2" id="KW-0238">DNA-binding</keyword>
<dbReference type="Proteomes" id="UP001515780">
    <property type="component" value="Unassembled WGS sequence"/>
</dbReference>
<dbReference type="EMBL" id="VWXC01000001">
    <property type="protein sequence ID" value="NIG17317.1"/>
    <property type="molecule type" value="Genomic_DNA"/>
</dbReference>
<keyword evidence="5" id="KW-1185">Reference proteome</keyword>